<feature type="chain" id="PRO_5020554252" evidence="2">
    <location>
        <begin position="22"/>
        <end position="179"/>
    </location>
</feature>
<evidence type="ECO:0000313" key="5">
    <source>
        <dbReference type="Proteomes" id="UP000295701"/>
    </source>
</evidence>
<proteinExistence type="inferred from homology"/>
<protein>
    <submittedName>
        <fullName evidence="4">Superoxide dismutase family protein</fullName>
    </submittedName>
</protein>
<name>A0A4R6AA24_9RHOB</name>
<dbReference type="InterPro" id="IPR024134">
    <property type="entry name" value="SOD_Cu/Zn_/chaperone"/>
</dbReference>
<dbReference type="SUPFAM" id="SSF49329">
    <property type="entry name" value="Cu,Zn superoxide dismutase-like"/>
    <property type="match status" value="1"/>
</dbReference>
<reference evidence="4 5" key="1">
    <citation type="submission" date="2019-03" db="EMBL/GenBank/DDBJ databases">
        <title>Primorskyibacter sp. SS33 isolated from sediments.</title>
        <authorList>
            <person name="Xunke S."/>
        </authorList>
    </citation>
    <scope>NUCLEOTIDE SEQUENCE [LARGE SCALE GENOMIC DNA]</scope>
    <source>
        <strain evidence="4 5">SS33</strain>
    </source>
</reference>
<dbReference type="RefSeq" id="WP_133396489.1">
    <property type="nucleotide sequence ID" value="NZ_SNAA01000007.1"/>
</dbReference>
<comment type="similarity">
    <text evidence="1">Belongs to the Cu-Zn superoxide dismutase family.</text>
</comment>
<dbReference type="Pfam" id="PF00080">
    <property type="entry name" value="Sod_Cu"/>
    <property type="match status" value="1"/>
</dbReference>
<feature type="signal peptide" evidence="2">
    <location>
        <begin position="1"/>
        <end position="21"/>
    </location>
</feature>
<dbReference type="Gene3D" id="2.60.40.200">
    <property type="entry name" value="Superoxide dismutase, copper/zinc binding domain"/>
    <property type="match status" value="1"/>
</dbReference>
<dbReference type="EMBL" id="SNAA01000007">
    <property type="protein sequence ID" value="TDL79765.1"/>
    <property type="molecule type" value="Genomic_DNA"/>
</dbReference>
<dbReference type="Proteomes" id="UP000295701">
    <property type="component" value="Unassembled WGS sequence"/>
</dbReference>
<dbReference type="InterPro" id="IPR036423">
    <property type="entry name" value="SOD-like_Cu/Zn_dom_sf"/>
</dbReference>
<organism evidence="4 5">
    <name type="scientific">Palleronia sediminis</name>
    <dbReference type="NCBI Taxonomy" id="2547833"/>
    <lineage>
        <taxon>Bacteria</taxon>
        <taxon>Pseudomonadati</taxon>
        <taxon>Pseudomonadota</taxon>
        <taxon>Alphaproteobacteria</taxon>
        <taxon>Rhodobacterales</taxon>
        <taxon>Roseobacteraceae</taxon>
        <taxon>Palleronia</taxon>
    </lineage>
</organism>
<evidence type="ECO:0000259" key="3">
    <source>
        <dbReference type="Pfam" id="PF00080"/>
    </source>
</evidence>
<dbReference type="InterPro" id="IPR018152">
    <property type="entry name" value="SOD_Cu/Zn_BS"/>
</dbReference>
<accession>A0A4R6AA24</accession>
<gene>
    <name evidence="4" type="ORF">E2L08_07665</name>
</gene>
<comment type="caution">
    <text evidence="4">The sequence shown here is derived from an EMBL/GenBank/DDBJ whole genome shotgun (WGS) entry which is preliminary data.</text>
</comment>
<evidence type="ECO:0000313" key="4">
    <source>
        <dbReference type="EMBL" id="TDL79765.1"/>
    </source>
</evidence>
<dbReference type="InterPro" id="IPR001424">
    <property type="entry name" value="SOD_Cu_Zn_dom"/>
</dbReference>
<feature type="domain" description="Superoxide dismutase copper/zinc binding" evidence="3">
    <location>
        <begin position="49"/>
        <end position="175"/>
    </location>
</feature>
<keyword evidence="5" id="KW-1185">Reference proteome</keyword>
<dbReference type="GO" id="GO:0006801">
    <property type="term" value="P:superoxide metabolic process"/>
    <property type="evidence" value="ECO:0007669"/>
    <property type="project" value="InterPro"/>
</dbReference>
<evidence type="ECO:0000256" key="1">
    <source>
        <dbReference type="ARBA" id="ARBA00010457"/>
    </source>
</evidence>
<sequence>MIRTVLSAAALAATAALPVSAQDGDASGDGDFTLAARADVMDRDGSQIGTVSLNTTASGVTLIIVALNGLPEGGHGIHIHETGDCSADDFTSAGGHVAGDAQHGIFVDGGPHPGDLPNAIVGADGNLNLEIFNPRLEIDEMIFDDDGAAFIVHADPDDYKSQPAGAAGDRIACGVFERG</sequence>
<dbReference type="PANTHER" id="PTHR10003">
    <property type="entry name" value="SUPEROXIDE DISMUTASE CU-ZN -RELATED"/>
    <property type="match status" value="1"/>
</dbReference>
<dbReference type="AlphaFoldDB" id="A0A4R6AA24"/>
<dbReference type="GO" id="GO:0005507">
    <property type="term" value="F:copper ion binding"/>
    <property type="evidence" value="ECO:0007669"/>
    <property type="project" value="InterPro"/>
</dbReference>
<keyword evidence="2" id="KW-0732">Signal</keyword>
<dbReference type="PROSITE" id="PS00087">
    <property type="entry name" value="SOD_CU_ZN_1"/>
    <property type="match status" value="1"/>
</dbReference>
<dbReference type="OrthoDB" id="5431326at2"/>
<evidence type="ECO:0000256" key="2">
    <source>
        <dbReference type="SAM" id="SignalP"/>
    </source>
</evidence>